<reference evidence="2" key="1">
    <citation type="submission" date="2017-03" db="EMBL/GenBank/DDBJ databases">
        <title>Phytopthora megakarya and P. palmivora, two closely related causual agents of cacao black pod achieved similar genome size and gene model numbers by different mechanisms.</title>
        <authorList>
            <person name="Ali S."/>
            <person name="Shao J."/>
            <person name="Larry D.J."/>
            <person name="Kronmiller B."/>
            <person name="Shen D."/>
            <person name="Strem M.D."/>
            <person name="Melnick R.L."/>
            <person name="Guiltinan M.J."/>
            <person name="Tyler B.M."/>
            <person name="Meinhardt L.W."/>
            <person name="Bailey B.A."/>
        </authorList>
    </citation>
    <scope>NUCLEOTIDE SEQUENCE [LARGE SCALE GENOMIC DNA]</scope>
    <source>
        <strain evidence="2">zdho120</strain>
    </source>
</reference>
<dbReference type="OrthoDB" id="166451at2759"/>
<proteinExistence type="predicted"/>
<evidence type="ECO:0000313" key="2">
    <source>
        <dbReference type="Proteomes" id="UP000198211"/>
    </source>
</evidence>
<keyword evidence="2" id="KW-1185">Reference proteome</keyword>
<organism evidence="1 2">
    <name type="scientific">Phytophthora megakarya</name>
    <dbReference type="NCBI Taxonomy" id="4795"/>
    <lineage>
        <taxon>Eukaryota</taxon>
        <taxon>Sar</taxon>
        <taxon>Stramenopiles</taxon>
        <taxon>Oomycota</taxon>
        <taxon>Peronosporomycetes</taxon>
        <taxon>Peronosporales</taxon>
        <taxon>Peronosporaceae</taxon>
        <taxon>Phytophthora</taxon>
    </lineage>
</organism>
<evidence type="ECO:0000313" key="1">
    <source>
        <dbReference type="EMBL" id="OWZ16273.1"/>
    </source>
</evidence>
<dbReference type="Proteomes" id="UP000198211">
    <property type="component" value="Unassembled WGS sequence"/>
</dbReference>
<dbReference type="AlphaFoldDB" id="A0A225WEW2"/>
<protein>
    <submittedName>
        <fullName evidence="1">Uncharacterized protein</fullName>
    </submittedName>
</protein>
<name>A0A225WEW2_9STRA</name>
<accession>A0A225WEW2</accession>
<sequence length="109" mass="12269">MTSTAAQILDRLTTQWGEETANLSSSHENFDDVARHVEDKSSDSKSHISPSDDTLKWMTNFPSPELYALWALVESAVTNAWTQVRGRTPSVSRKDALFITLTKLKHFDT</sequence>
<dbReference type="EMBL" id="NBNE01000963">
    <property type="protein sequence ID" value="OWZ16273.1"/>
    <property type="molecule type" value="Genomic_DNA"/>
</dbReference>
<comment type="caution">
    <text evidence="1">The sequence shown here is derived from an EMBL/GenBank/DDBJ whole genome shotgun (WGS) entry which is preliminary data.</text>
</comment>
<gene>
    <name evidence="1" type="ORF">PHMEG_0009958</name>
</gene>